<evidence type="ECO:0000313" key="2">
    <source>
        <dbReference type="EMBL" id="KFD60295.1"/>
    </source>
</evidence>
<evidence type="ECO:0000313" key="3">
    <source>
        <dbReference type="Proteomes" id="UP000030764"/>
    </source>
</evidence>
<gene>
    <name evidence="1" type="ORF">M513_11815</name>
    <name evidence="2" type="ORF">M514_11815</name>
</gene>
<proteinExistence type="predicted"/>
<name>A0A085MSU9_9BILA</name>
<dbReference type="Gene3D" id="3.30.420.10">
    <property type="entry name" value="Ribonuclease H-like superfamily/Ribonuclease H"/>
    <property type="match status" value="1"/>
</dbReference>
<accession>A0A085MSU9</accession>
<dbReference type="Proteomes" id="UP000030764">
    <property type="component" value="Unassembled WGS sequence"/>
</dbReference>
<organism evidence="2">
    <name type="scientific">Trichuris suis</name>
    <name type="common">pig whipworm</name>
    <dbReference type="NCBI Taxonomy" id="68888"/>
    <lineage>
        <taxon>Eukaryota</taxon>
        <taxon>Metazoa</taxon>
        <taxon>Ecdysozoa</taxon>
        <taxon>Nematoda</taxon>
        <taxon>Enoplea</taxon>
        <taxon>Dorylaimia</taxon>
        <taxon>Trichinellida</taxon>
        <taxon>Trichuridae</taxon>
        <taxon>Trichuris</taxon>
    </lineage>
</organism>
<evidence type="ECO:0008006" key="4">
    <source>
        <dbReference type="Google" id="ProtNLM"/>
    </source>
</evidence>
<protein>
    <recommendedName>
        <fullName evidence="4">Integrase catalytic domain-containing protein</fullName>
    </recommendedName>
</protein>
<reference evidence="2 3" key="1">
    <citation type="journal article" date="2014" name="Nat. Genet.">
        <title>Genome and transcriptome of the porcine whipworm Trichuris suis.</title>
        <authorList>
            <person name="Jex A.R."/>
            <person name="Nejsum P."/>
            <person name="Schwarz E.M."/>
            <person name="Hu L."/>
            <person name="Young N.D."/>
            <person name="Hall R.S."/>
            <person name="Korhonen P.K."/>
            <person name="Liao S."/>
            <person name="Thamsborg S."/>
            <person name="Xia J."/>
            <person name="Xu P."/>
            <person name="Wang S."/>
            <person name="Scheerlinck J.P."/>
            <person name="Hofmann A."/>
            <person name="Sternberg P.W."/>
            <person name="Wang J."/>
            <person name="Gasser R.B."/>
        </authorList>
    </citation>
    <scope>NUCLEOTIDE SEQUENCE [LARGE SCALE GENOMIC DNA]</scope>
    <source>
        <strain evidence="2">DCEP-RM93F</strain>
        <strain evidence="1">DCEP-RM93M</strain>
    </source>
</reference>
<dbReference type="PANTHER" id="PTHR47331">
    <property type="entry name" value="PHD-TYPE DOMAIN-CONTAINING PROTEIN"/>
    <property type="match status" value="1"/>
</dbReference>
<evidence type="ECO:0000313" key="1">
    <source>
        <dbReference type="EMBL" id="KFD47305.1"/>
    </source>
</evidence>
<keyword evidence="3" id="KW-1185">Reference proteome</keyword>
<dbReference type="InterPro" id="IPR036397">
    <property type="entry name" value="RNaseH_sf"/>
</dbReference>
<dbReference type="GO" id="GO:0003676">
    <property type="term" value="F:nucleic acid binding"/>
    <property type="evidence" value="ECO:0007669"/>
    <property type="project" value="InterPro"/>
</dbReference>
<dbReference type="Proteomes" id="UP000030758">
    <property type="component" value="Unassembled WGS sequence"/>
</dbReference>
<dbReference type="EMBL" id="KL367677">
    <property type="protein sequence ID" value="KFD60295.1"/>
    <property type="molecule type" value="Genomic_DNA"/>
</dbReference>
<dbReference type="EMBL" id="KL363332">
    <property type="protein sequence ID" value="KFD47305.1"/>
    <property type="molecule type" value="Genomic_DNA"/>
</dbReference>
<sequence>MAAKGIRWHFNPPGAPQFGGSWGRLIRCAKRAMATVLRRQSTQEEVFQTVVVEVEGLLNGRPLTHVSSDVRDTEPLTPNHFLLNRPYASLPSTLLGESRIISRKRWQASQILVEHWFGGP</sequence>
<dbReference type="AlphaFoldDB" id="A0A085MSU9"/>